<protein>
    <recommendedName>
        <fullName evidence="13">8-oxo-dGTP diphosphatase</fullName>
        <ecNumber evidence="12">3.6.1.55</ecNumber>
    </recommendedName>
    <alternativeName>
        <fullName evidence="16">7,8-dihydro-8-oxoguanine-triphosphatase</fullName>
    </alternativeName>
    <alternativeName>
        <fullName evidence="15">Mutator protein MutT</fullName>
    </alternativeName>
    <alternativeName>
        <fullName evidence="14">dGTP pyrophosphohydrolase</fullName>
    </alternativeName>
</protein>
<keyword evidence="9" id="KW-0234">DNA repair</keyword>
<keyword evidence="4" id="KW-0235">DNA replication</keyword>
<evidence type="ECO:0000256" key="13">
    <source>
        <dbReference type="ARBA" id="ARBA00040794"/>
    </source>
</evidence>
<dbReference type="SUPFAM" id="SSF55811">
    <property type="entry name" value="Nudix"/>
    <property type="match status" value="1"/>
</dbReference>
<keyword evidence="3" id="KW-0515">Mutator protein</keyword>
<dbReference type="PROSITE" id="PS00893">
    <property type="entry name" value="NUDIX_BOX"/>
    <property type="match status" value="1"/>
</dbReference>
<proteinExistence type="inferred from homology"/>
<evidence type="ECO:0000256" key="16">
    <source>
        <dbReference type="ARBA" id="ARBA00042798"/>
    </source>
</evidence>
<feature type="domain" description="Nudix hydrolase" evidence="18">
    <location>
        <begin position="10"/>
        <end position="138"/>
    </location>
</feature>
<evidence type="ECO:0000256" key="1">
    <source>
        <dbReference type="ARBA" id="ARBA00001946"/>
    </source>
</evidence>
<evidence type="ECO:0000313" key="19">
    <source>
        <dbReference type="EMBL" id="THG41472.1"/>
    </source>
</evidence>
<evidence type="ECO:0000256" key="2">
    <source>
        <dbReference type="ARBA" id="ARBA00005582"/>
    </source>
</evidence>
<dbReference type="PROSITE" id="PS51462">
    <property type="entry name" value="NUDIX"/>
    <property type="match status" value="1"/>
</dbReference>
<sequence length="140" mass="14914">MPHPASAHSLPMLVVAAALIAADGRILVQQRPLNKHHGGLWEFPGGKVEPGETPEAALARELAEELGIGVEATDLHPVAFSRGSAGDRPMVLLLYRAERWEGTAQAIEAPAIRWVAPEELAALAMPPADRPLAEALMALR</sequence>
<comment type="catalytic activity">
    <reaction evidence="10">
        <text>8-oxo-dGTP + H2O = 8-oxo-dGMP + diphosphate + H(+)</text>
        <dbReference type="Rhea" id="RHEA:31575"/>
        <dbReference type="ChEBI" id="CHEBI:15377"/>
        <dbReference type="ChEBI" id="CHEBI:15378"/>
        <dbReference type="ChEBI" id="CHEBI:33019"/>
        <dbReference type="ChEBI" id="CHEBI:63224"/>
        <dbReference type="ChEBI" id="CHEBI:77896"/>
        <dbReference type="EC" id="3.6.1.55"/>
    </reaction>
</comment>
<dbReference type="EMBL" id="SSTI01000002">
    <property type="protein sequence ID" value="THG41472.1"/>
    <property type="molecule type" value="Genomic_DNA"/>
</dbReference>
<dbReference type="EC" id="3.6.1.55" evidence="12"/>
<dbReference type="InterPro" id="IPR047127">
    <property type="entry name" value="MutT-like"/>
</dbReference>
<evidence type="ECO:0000256" key="5">
    <source>
        <dbReference type="ARBA" id="ARBA00022723"/>
    </source>
</evidence>
<dbReference type="PANTHER" id="PTHR47707:SF1">
    <property type="entry name" value="NUDIX HYDROLASE FAMILY PROTEIN"/>
    <property type="match status" value="1"/>
</dbReference>
<dbReference type="Pfam" id="PF00293">
    <property type="entry name" value="NUDIX"/>
    <property type="match status" value="1"/>
</dbReference>
<comment type="caution">
    <text evidence="19">The sequence shown here is derived from an EMBL/GenBank/DDBJ whole genome shotgun (WGS) entry which is preliminary data.</text>
</comment>
<name>A0ABY2QK40_9SPHN</name>
<evidence type="ECO:0000256" key="14">
    <source>
        <dbReference type="ARBA" id="ARBA00041592"/>
    </source>
</evidence>
<evidence type="ECO:0000256" key="6">
    <source>
        <dbReference type="ARBA" id="ARBA00022763"/>
    </source>
</evidence>
<evidence type="ECO:0000256" key="9">
    <source>
        <dbReference type="ARBA" id="ARBA00023204"/>
    </source>
</evidence>
<evidence type="ECO:0000256" key="8">
    <source>
        <dbReference type="ARBA" id="ARBA00022842"/>
    </source>
</evidence>
<evidence type="ECO:0000259" key="18">
    <source>
        <dbReference type="PROSITE" id="PS51462"/>
    </source>
</evidence>
<evidence type="ECO:0000256" key="10">
    <source>
        <dbReference type="ARBA" id="ARBA00035861"/>
    </source>
</evidence>
<comment type="cofactor">
    <cofactor evidence="1">
        <name>Mg(2+)</name>
        <dbReference type="ChEBI" id="CHEBI:18420"/>
    </cofactor>
</comment>
<keyword evidence="7 17" id="KW-0378">Hydrolase</keyword>
<evidence type="ECO:0000256" key="11">
    <source>
        <dbReference type="ARBA" id="ARBA00036904"/>
    </source>
</evidence>
<dbReference type="InterPro" id="IPR020476">
    <property type="entry name" value="Nudix_hydrolase"/>
</dbReference>
<dbReference type="InterPro" id="IPR015797">
    <property type="entry name" value="NUDIX_hydrolase-like_dom_sf"/>
</dbReference>
<dbReference type="PRINTS" id="PR00502">
    <property type="entry name" value="NUDIXFAMILY"/>
</dbReference>
<dbReference type="Proteomes" id="UP000308038">
    <property type="component" value="Unassembled WGS sequence"/>
</dbReference>
<dbReference type="RefSeq" id="WP_136450679.1">
    <property type="nucleotide sequence ID" value="NZ_SSTI01000002.1"/>
</dbReference>
<keyword evidence="6" id="KW-0227">DNA damage</keyword>
<evidence type="ECO:0000256" key="3">
    <source>
        <dbReference type="ARBA" id="ARBA00022457"/>
    </source>
</evidence>
<keyword evidence="8" id="KW-0460">Magnesium</keyword>
<comment type="similarity">
    <text evidence="2 17">Belongs to the Nudix hydrolase family.</text>
</comment>
<evidence type="ECO:0000256" key="4">
    <source>
        <dbReference type="ARBA" id="ARBA00022705"/>
    </source>
</evidence>
<comment type="catalytic activity">
    <reaction evidence="11">
        <text>8-oxo-GTP + H2O = 8-oxo-GMP + diphosphate + H(+)</text>
        <dbReference type="Rhea" id="RHEA:67616"/>
        <dbReference type="ChEBI" id="CHEBI:15377"/>
        <dbReference type="ChEBI" id="CHEBI:15378"/>
        <dbReference type="ChEBI" id="CHEBI:33019"/>
        <dbReference type="ChEBI" id="CHEBI:143553"/>
        <dbReference type="ChEBI" id="CHEBI:145694"/>
    </reaction>
</comment>
<dbReference type="PANTHER" id="PTHR47707">
    <property type="entry name" value="8-OXO-DGTP DIPHOSPHATASE"/>
    <property type="match status" value="1"/>
</dbReference>
<keyword evidence="20" id="KW-1185">Reference proteome</keyword>
<evidence type="ECO:0000256" key="15">
    <source>
        <dbReference type="ARBA" id="ARBA00041979"/>
    </source>
</evidence>
<dbReference type="InterPro" id="IPR020084">
    <property type="entry name" value="NUDIX_hydrolase_CS"/>
</dbReference>
<dbReference type="CDD" id="cd03425">
    <property type="entry name" value="NUDIX_MutT_NudA_like"/>
    <property type="match status" value="1"/>
</dbReference>
<evidence type="ECO:0000313" key="20">
    <source>
        <dbReference type="Proteomes" id="UP000308038"/>
    </source>
</evidence>
<dbReference type="InterPro" id="IPR000086">
    <property type="entry name" value="NUDIX_hydrolase_dom"/>
</dbReference>
<evidence type="ECO:0000256" key="17">
    <source>
        <dbReference type="RuleBase" id="RU003476"/>
    </source>
</evidence>
<evidence type="ECO:0000256" key="7">
    <source>
        <dbReference type="ARBA" id="ARBA00022801"/>
    </source>
</evidence>
<gene>
    <name evidence="19" type="ORF">E5988_02815</name>
</gene>
<reference evidence="19 20" key="1">
    <citation type="submission" date="2019-04" db="EMBL/GenBank/DDBJ databases">
        <title>Microbes associate with the intestines of laboratory mice.</title>
        <authorList>
            <person name="Navarre W."/>
            <person name="Wong E."/>
            <person name="Huang K.C."/>
            <person name="Tropini C."/>
            <person name="Ng K."/>
            <person name="Yu B."/>
        </authorList>
    </citation>
    <scope>NUCLEOTIDE SEQUENCE [LARGE SCALE GENOMIC DNA]</scope>
    <source>
        <strain evidence="19 20">NM83_B4-11</strain>
    </source>
</reference>
<dbReference type="Gene3D" id="3.90.79.10">
    <property type="entry name" value="Nucleoside Triphosphate Pyrophosphohydrolase"/>
    <property type="match status" value="1"/>
</dbReference>
<accession>A0ABY2QK40</accession>
<keyword evidence="5" id="KW-0479">Metal-binding</keyword>
<organism evidence="19 20">
    <name type="scientific">Sphingomonas olei</name>
    <dbReference type="NCBI Taxonomy" id="1886787"/>
    <lineage>
        <taxon>Bacteria</taxon>
        <taxon>Pseudomonadati</taxon>
        <taxon>Pseudomonadota</taxon>
        <taxon>Alphaproteobacteria</taxon>
        <taxon>Sphingomonadales</taxon>
        <taxon>Sphingomonadaceae</taxon>
        <taxon>Sphingomonas</taxon>
    </lineage>
</organism>
<evidence type="ECO:0000256" key="12">
    <source>
        <dbReference type="ARBA" id="ARBA00038905"/>
    </source>
</evidence>